<proteinExistence type="predicted"/>
<dbReference type="Pfam" id="PF13181">
    <property type="entry name" value="TPR_8"/>
    <property type="match status" value="1"/>
</dbReference>
<dbReference type="SUPFAM" id="SSF48452">
    <property type="entry name" value="TPR-like"/>
    <property type="match status" value="6"/>
</dbReference>
<evidence type="ECO:0000259" key="4">
    <source>
        <dbReference type="Pfam" id="PF12770"/>
    </source>
</evidence>
<dbReference type="InterPro" id="IPR024983">
    <property type="entry name" value="CHAT_dom"/>
</dbReference>
<feature type="region of interest" description="Disordered" evidence="3">
    <location>
        <begin position="78"/>
        <end position="161"/>
    </location>
</feature>
<evidence type="ECO:0000259" key="5">
    <source>
        <dbReference type="Pfam" id="PF12862"/>
    </source>
</evidence>
<sequence>MGGLAFQLKRFFSWSAMTIFSRKRTMMTALSFLLLWSSIGEGSWASDAPVLDKLLSFSFPLVAAQVDEQPSNLDANHVKASGKEEHQPPATAEGSGTSPSVLKKSGAKPAKSGAAKTSQPAVQPAAKSSAHQKKPQESTQDHSTQEATVASPQTLSPARQTDPEGLISQAQELEKAGDLPRALALYEQAASAASAAGKETVLAAIFLGAGRVSAKLGLDDHVRENVKKAVSLNQKLKDEAAKGQNFISAAEILVEHGDWAMALEVLQEAAKYVPATKLAEVSRILDLTALCELRLQRDKDAAKTLNRLAALVKDAKPAELARINLQIGDIAASRADYRQAAEYYRKAEKISRDIRDYMLVSDALFRSAYVSEMSGDAKGFSKYLQEAQKTVSGKERDRTSPYAFLGAGLAARREGDYTAALSSFSRALSLFDASGHALMAARTRLFMAEINDNLSKLTPALELAGKALEDFRANAFQTGEAEALLLIAQVYFRQGFVQKALEYARESASIAKKAGDKDGTVRSYVFLGEIHLASGDIEDGAKVLKDAVDEARNGVSVRTRGLLRLGIARFRLSRENLDGALRDALEARKDFQEAADKKGIADSDHVAGLVYEMKGDRAKALALLQKALELYIAMGDKVGEGRSRAALGIHYKNIGDYDTAQRYFDESVELRKSAADKRGLAASLVNLGNLHRLQSRLPEAQSSLEKALAIYKELYDRKGEADCLTNLGQVETARGLRSVAVERFNTALKMHRELKDVRGIVTDLINIGSLALLGGDANGASAALEEASKLNKSIRNPRGEIALLSELAMLKRAQNNAKEALARLRQAIEMAKQEGDVRSLPGLNMKLALVLEDLGDYPKAVEILNATLTDMQKAGDKRGQLLALGSIGVIQTKLEDYEHALPNLLEALRLQDELGLKDSAYPDIDYALGEIYEGFGNYDEALDHYQRALAAIQTPSNEALAGRIYDRIGHLYYALEDYSKAREFLEEALRLSAETRNAPMQKSQLIRLGDLSSKSGDLEAALKYQQRALALTRETNDKKFESKVLTRIGILNQLLGKPRQALENYNEAKDIRSEMGDRRGVSENLLQIALVTSTLGDADSAVENLRTALSIAQSSDDRSMLWKAYFIMGRTLEAKKSPGEALESYRKAMTILESMDDESTEESEEDDFLFGGRRALYEAALRVLMGLARKDPGGAYDSQALRIVEKLKAVDFEKALSSINVETFSDLPNELVLKEKSVRFTLRNLASKLETERSKTRPDQTTIKKLVEERKAKEKTFKELKARFAQEYPAYAELRYPRPISVAKLQKDVIDPDEAVLEYVVTRGRTYLFAIDKQRFHTFSIDYAAQEAEKDVETLMRPLLRSETLASWDPSVAFRIYTKVIKPVEYFLVGKKTVTIVPHGVLTSLPFEILVDSKSHASKRFWSAGDPPTYLVEKYTFCYAPSASLLAYVRTRKHDKIPGWNFVGFGDADYTDLNKTGSPNPGAEKLLAALSSSSTSARSHDLKPLPGARKELTEIVKILGGPTQIYVGPQATETLFKKADLGRYGYVHLATHGVLLGGQGRFHQRPAIVFSLYGDKENDGFLQLNEVFGLKLNADMVVLSSCFGQTKVDSSGASSILQLARSFLFAGADALVLSLWQVHDDSTANLFVEMYRNLNDESKAEALRRAKLSLLKNSGTSHPYYWGPFILIGDWHVRLNPAKNRLPSETAKFKGISNWRRLLTF</sequence>
<feature type="compositionally biased region" description="Basic and acidic residues" evidence="3">
    <location>
        <begin position="134"/>
        <end position="144"/>
    </location>
</feature>
<feature type="compositionally biased region" description="Low complexity" evidence="3">
    <location>
        <begin position="103"/>
        <end position="116"/>
    </location>
</feature>
<evidence type="ECO:0000313" key="6">
    <source>
        <dbReference type="EMBL" id="HGH61471.1"/>
    </source>
</evidence>
<name>A0A7C4EUE4_9BACT</name>
<dbReference type="PANTHER" id="PTHR10098">
    <property type="entry name" value="RAPSYN-RELATED"/>
    <property type="match status" value="1"/>
</dbReference>
<dbReference type="EMBL" id="DTGT01000294">
    <property type="protein sequence ID" value="HGH61471.1"/>
    <property type="molecule type" value="Genomic_DNA"/>
</dbReference>
<feature type="repeat" description="TPR" evidence="1">
    <location>
        <begin position="401"/>
        <end position="434"/>
    </location>
</feature>
<dbReference type="Pfam" id="PF13424">
    <property type="entry name" value="TPR_12"/>
    <property type="match status" value="5"/>
</dbReference>
<evidence type="ECO:0000256" key="1">
    <source>
        <dbReference type="PROSITE-ProRule" id="PRU00339"/>
    </source>
</evidence>
<dbReference type="InterPro" id="IPR011990">
    <property type="entry name" value="TPR-like_helical_dom_sf"/>
</dbReference>
<feature type="domain" description="Anaphase-promoting complex subunit 5" evidence="5">
    <location>
        <begin position="801"/>
        <end position="842"/>
    </location>
</feature>
<evidence type="ECO:0000256" key="2">
    <source>
        <dbReference type="SAM" id="Coils"/>
    </source>
</evidence>
<keyword evidence="1" id="KW-0802">TPR repeat</keyword>
<dbReference type="PANTHER" id="PTHR10098:SF108">
    <property type="entry name" value="TETRATRICOPEPTIDE REPEAT PROTEIN 28"/>
    <property type="match status" value="1"/>
</dbReference>
<organism evidence="6">
    <name type="scientific">Desulfomonile tiedjei</name>
    <dbReference type="NCBI Taxonomy" id="2358"/>
    <lineage>
        <taxon>Bacteria</taxon>
        <taxon>Pseudomonadati</taxon>
        <taxon>Thermodesulfobacteriota</taxon>
        <taxon>Desulfomonilia</taxon>
        <taxon>Desulfomonilales</taxon>
        <taxon>Desulfomonilaceae</taxon>
        <taxon>Desulfomonile</taxon>
    </lineage>
</organism>
<feature type="repeat" description="TPR" evidence="1">
    <location>
        <begin position="922"/>
        <end position="955"/>
    </location>
</feature>
<feature type="repeat" description="TPR" evidence="1">
    <location>
        <begin position="641"/>
        <end position="674"/>
    </location>
</feature>
<dbReference type="SMART" id="SM00028">
    <property type="entry name" value="TPR"/>
    <property type="match status" value="20"/>
</dbReference>
<feature type="compositionally biased region" description="Polar residues" evidence="3">
    <location>
        <begin position="145"/>
        <end position="159"/>
    </location>
</feature>
<dbReference type="PROSITE" id="PS50005">
    <property type="entry name" value="TPR"/>
    <property type="match status" value="4"/>
</dbReference>
<dbReference type="Gene3D" id="1.25.40.10">
    <property type="entry name" value="Tetratricopeptide repeat domain"/>
    <property type="match status" value="5"/>
</dbReference>
<dbReference type="Pfam" id="PF12862">
    <property type="entry name" value="ANAPC5"/>
    <property type="match status" value="1"/>
</dbReference>
<accession>A0A7C4EUE4</accession>
<feature type="coiled-coil region" evidence="2">
    <location>
        <begin position="807"/>
        <end position="834"/>
    </location>
</feature>
<feature type="domain" description="CHAT" evidence="4">
    <location>
        <begin position="1375"/>
        <end position="1690"/>
    </location>
</feature>
<dbReference type="InterPro" id="IPR019734">
    <property type="entry name" value="TPR_rpt"/>
</dbReference>
<dbReference type="Pfam" id="PF12770">
    <property type="entry name" value="CHAT"/>
    <property type="match status" value="1"/>
</dbReference>
<feature type="repeat" description="TPR" evidence="1">
    <location>
        <begin position="962"/>
        <end position="995"/>
    </location>
</feature>
<dbReference type="InterPro" id="IPR026000">
    <property type="entry name" value="Apc5_dom"/>
</dbReference>
<evidence type="ECO:0000256" key="3">
    <source>
        <dbReference type="SAM" id="MobiDB-lite"/>
    </source>
</evidence>
<comment type="caution">
    <text evidence="6">The sequence shown here is derived from an EMBL/GenBank/DDBJ whole genome shotgun (WGS) entry which is preliminary data.</text>
</comment>
<reference evidence="6" key="1">
    <citation type="journal article" date="2020" name="mSystems">
        <title>Genome- and Community-Level Interaction Insights into Carbon Utilization and Element Cycling Functions of Hydrothermarchaeota in Hydrothermal Sediment.</title>
        <authorList>
            <person name="Zhou Z."/>
            <person name="Liu Y."/>
            <person name="Xu W."/>
            <person name="Pan J."/>
            <person name="Luo Z.H."/>
            <person name="Li M."/>
        </authorList>
    </citation>
    <scope>NUCLEOTIDE SEQUENCE [LARGE SCALE GENOMIC DNA]</scope>
    <source>
        <strain evidence="6">SpSt-769</strain>
    </source>
</reference>
<gene>
    <name evidence="6" type="ORF">ENV54_09260</name>
</gene>
<keyword evidence="2" id="KW-0175">Coiled coil</keyword>
<protein>
    <submittedName>
        <fullName evidence="6">Tetratricopeptide repeat protein</fullName>
    </submittedName>
</protein>